<evidence type="ECO:0000313" key="2">
    <source>
        <dbReference type="EMBL" id="KAF2184161.1"/>
    </source>
</evidence>
<evidence type="ECO:0000256" key="1">
    <source>
        <dbReference type="SAM" id="SignalP"/>
    </source>
</evidence>
<feature type="signal peptide" evidence="1">
    <location>
        <begin position="1"/>
        <end position="25"/>
    </location>
</feature>
<gene>
    <name evidence="2" type="ORF">K469DRAFT_783874</name>
</gene>
<keyword evidence="3" id="KW-1185">Reference proteome</keyword>
<dbReference type="EMBL" id="ML994639">
    <property type="protein sequence ID" value="KAF2184161.1"/>
    <property type="molecule type" value="Genomic_DNA"/>
</dbReference>
<feature type="non-terminal residue" evidence="2">
    <location>
        <position position="99"/>
    </location>
</feature>
<protein>
    <recommendedName>
        <fullName evidence="4">Secreted protein</fullName>
    </recommendedName>
</protein>
<name>A0A6A6DWU6_9PEZI</name>
<keyword evidence="1" id="KW-0732">Signal</keyword>
<dbReference type="Proteomes" id="UP000800200">
    <property type="component" value="Unassembled WGS sequence"/>
</dbReference>
<reference evidence="2" key="1">
    <citation type="journal article" date="2020" name="Stud. Mycol.">
        <title>101 Dothideomycetes genomes: a test case for predicting lifestyles and emergence of pathogens.</title>
        <authorList>
            <person name="Haridas S."/>
            <person name="Albert R."/>
            <person name="Binder M."/>
            <person name="Bloem J."/>
            <person name="Labutti K."/>
            <person name="Salamov A."/>
            <person name="Andreopoulos B."/>
            <person name="Baker S."/>
            <person name="Barry K."/>
            <person name="Bills G."/>
            <person name="Bluhm B."/>
            <person name="Cannon C."/>
            <person name="Castanera R."/>
            <person name="Culley D."/>
            <person name="Daum C."/>
            <person name="Ezra D."/>
            <person name="Gonzalez J."/>
            <person name="Henrissat B."/>
            <person name="Kuo A."/>
            <person name="Liang C."/>
            <person name="Lipzen A."/>
            <person name="Lutzoni F."/>
            <person name="Magnuson J."/>
            <person name="Mondo S."/>
            <person name="Nolan M."/>
            <person name="Ohm R."/>
            <person name="Pangilinan J."/>
            <person name="Park H.-J."/>
            <person name="Ramirez L."/>
            <person name="Alfaro M."/>
            <person name="Sun H."/>
            <person name="Tritt A."/>
            <person name="Yoshinaga Y."/>
            <person name="Zwiers L.-H."/>
            <person name="Turgeon B."/>
            <person name="Goodwin S."/>
            <person name="Spatafora J."/>
            <person name="Crous P."/>
            <person name="Grigoriev I."/>
        </authorList>
    </citation>
    <scope>NUCLEOTIDE SEQUENCE</scope>
    <source>
        <strain evidence="2">CBS 207.26</strain>
    </source>
</reference>
<dbReference type="AlphaFoldDB" id="A0A6A6DWU6"/>
<feature type="chain" id="PRO_5025468001" description="Secreted protein" evidence="1">
    <location>
        <begin position="26"/>
        <end position="99"/>
    </location>
</feature>
<evidence type="ECO:0008006" key="4">
    <source>
        <dbReference type="Google" id="ProtNLM"/>
    </source>
</evidence>
<accession>A0A6A6DWU6</accession>
<sequence length="99" mass="11085">MLVVSLLSSLPFVIVMRELHSLVCSEFSTGTARAHTHFGGIRRALSSYMRHQLCRVILQCQPTPKTRLISTRSASPSQITVHAYMNWMANRKAPMDKGA</sequence>
<evidence type="ECO:0000313" key="3">
    <source>
        <dbReference type="Proteomes" id="UP000800200"/>
    </source>
</evidence>
<organism evidence="2 3">
    <name type="scientific">Zopfia rhizophila CBS 207.26</name>
    <dbReference type="NCBI Taxonomy" id="1314779"/>
    <lineage>
        <taxon>Eukaryota</taxon>
        <taxon>Fungi</taxon>
        <taxon>Dikarya</taxon>
        <taxon>Ascomycota</taxon>
        <taxon>Pezizomycotina</taxon>
        <taxon>Dothideomycetes</taxon>
        <taxon>Dothideomycetes incertae sedis</taxon>
        <taxon>Zopfiaceae</taxon>
        <taxon>Zopfia</taxon>
    </lineage>
</organism>
<proteinExistence type="predicted"/>